<organism evidence="1">
    <name type="scientific">Podoviridae sp. ctlpi2</name>
    <dbReference type="NCBI Taxonomy" id="2826574"/>
    <lineage>
        <taxon>Viruses</taxon>
        <taxon>Duplodnaviria</taxon>
        <taxon>Heunggongvirae</taxon>
        <taxon>Uroviricota</taxon>
        <taxon>Caudoviricetes</taxon>
    </lineage>
</organism>
<dbReference type="EMBL" id="BK014928">
    <property type="protein sequence ID" value="DAD83145.1"/>
    <property type="molecule type" value="Genomic_DNA"/>
</dbReference>
<evidence type="ECO:0000313" key="1">
    <source>
        <dbReference type="EMBL" id="DAD83145.1"/>
    </source>
</evidence>
<protein>
    <submittedName>
        <fullName evidence="1">Uncharacterized protein</fullName>
    </submittedName>
</protein>
<name>A0A8S5MLE9_9CAUD</name>
<proteinExistence type="predicted"/>
<sequence length="235" mass="26803">MTISLKKSAPAPAYEIRLPFSGFYGSTHAGEAEWIADDQLALLNLDAPDYAEQYKEAEEQLDAINWPAYFDYLAREYAAWFMGELCERAEIPVPQFRTRLDRPREYNFRSDEIYISPLPPADLPHIGRFIPLLGYEYITAWPALLSVCLAHIEETLRPREGFVPFITNRPDIAAMFSDVRYLWLVLEVVAARYWDTTPGDLPRVLDEAFTDYAQAQGIYHAAYDAAGGYYAPVAD</sequence>
<accession>A0A8S5MLE9</accession>
<reference evidence="1" key="1">
    <citation type="journal article" date="2021" name="Proc. Natl. Acad. Sci. U.S.A.">
        <title>A Catalog of Tens of Thousands of Viruses from Human Metagenomes Reveals Hidden Associations with Chronic Diseases.</title>
        <authorList>
            <person name="Tisza M.J."/>
            <person name="Buck C.B."/>
        </authorList>
    </citation>
    <scope>NUCLEOTIDE SEQUENCE</scope>
    <source>
        <strain evidence="1">Ctlpi2</strain>
    </source>
</reference>